<accession>A0A7R9L5E8</accession>
<gene>
    <name evidence="1" type="ORF">OSB1V03_LOCUS15629</name>
</gene>
<dbReference type="EMBL" id="CAJPIZ010016352">
    <property type="protein sequence ID" value="CAG2115668.1"/>
    <property type="molecule type" value="Genomic_DNA"/>
</dbReference>
<organism evidence="1">
    <name type="scientific">Medioppia subpectinata</name>
    <dbReference type="NCBI Taxonomy" id="1979941"/>
    <lineage>
        <taxon>Eukaryota</taxon>
        <taxon>Metazoa</taxon>
        <taxon>Ecdysozoa</taxon>
        <taxon>Arthropoda</taxon>
        <taxon>Chelicerata</taxon>
        <taxon>Arachnida</taxon>
        <taxon>Acari</taxon>
        <taxon>Acariformes</taxon>
        <taxon>Sarcoptiformes</taxon>
        <taxon>Oribatida</taxon>
        <taxon>Brachypylina</taxon>
        <taxon>Oppioidea</taxon>
        <taxon>Oppiidae</taxon>
        <taxon>Medioppia</taxon>
    </lineage>
</organism>
<evidence type="ECO:0000313" key="2">
    <source>
        <dbReference type="Proteomes" id="UP000759131"/>
    </source>
</evidence>
<proteinExistence type="predicted"/>
<dbReference type="Proteomes" id="UP000759131">
    <property type="component" value="Unassembled WGS sequence"/>
</dbReference>
<evidence type="ECO:0000313" key="1">
    <source>
        <dbReference type="EMBL" id="CAD7635238.1"/>
    </source>
</evidence>
<keyword evidence="2" id="KW-1185">Reference proteome</keyword>
<dbReference type="OrthoDB" id="6528973at2759"/>
<name>A0A7R9L5E8_9ACAR</name>
<reference evidence="1" key="1">
    <citation type="submission" date="2020-11" db="EMBL/GenBank/DDBJ databases">
        <authorList>
            <person name="Tran Van P."/>
        </authorList>
    </citation>
    <scope>NUCLEOTIDE SEQUENCE</scope>
</reference>
<dbReference type="EMBL" id="OC870927">
    <property type="protein sequence ID" value="CAD7635238.1"/>
    <property type="molecule type" value="Genomic_DNA"/>
</dbReference>
<dbReference type="AlphaFoldDB" id="A0A7R9L5E8"/>
<protein>
    <submittedName>
        <fullName evidence="1">Uncharacterized protein</fullName>
    </submittedName>
</protein>
<sequence>MAYAMPGQSSSAPSLPKNVFTTSSAAKTAVRSSARKRLEYFDNDMNVQRFVGIFSAHYCWPQDSEDNGKCWSAAMTDSYEWFRDRLWPQVVDKVPLITADDSARHQITELLFAFVLKETDLLTDAEALYYESVLDLFNDEISFGVMFWLKMCSHFNWRRHYVKLVARHQRCRQLLDVLCRELTAHESAHCLTADELQYFYSVVDSVCVQIIASNVVNGKSSENRYFIDLQKTVEQNVVNRKDYKPLMRQLPTFIVLTEELIGFAFTLIPSDGQTCGELSLKMLTEMDDLFGHRFKATDVSDDYKYHSLPEDLIDARSVQKSLDLVNKQLNESNVELKSLKKFFRLIDKTLETLPSNRFPYFSDILRDDLHKNHRKLMDLLLSFGDYNEFKELIESVAAEDVVRYECTVSVAKRLISCSKNPMASDFYRSLLYKTLEVCPHIDLKRRIDAFGLKPIGECNSAAIKTLFNRLIETDTDVINQLVREIMIGAYFDGLQTLDQLLNYRELVSFQVFLAIRNKTSLQTIDDMTKLIALIIDVSVNEKMSPIVSLDQLFLYVISDKNVTTDDGVYAKFLFIKSLAELRPDDKWPAMQSDPVPVIVYLMQYMDSYWRQPHRKQLVIELLDLFLAKKFANPLTDEEFGYLEAMMSQTFNRYDHQKASTYKIYMVYCERLFPKPIADVINISENIFHDQILH</sequence>
<feature type="non-terminal residue" evidence="1">
    <location>
        <position position="1"/>
    </location>
</feature>